<dbReference type="InterPro" id="IPR038175">
    <property type="entry name" value="CBM21_dom_sf"/>
</dbReference>
<dbReference type="GO" id="GO:0005979">
    <property type="term" value="P:regulation of glycogen biosynthetic process"/>
    <property type="evidence" value="ECO:0007669"/>
    <property type="project" value="TreeGrafter"/>
</dbReference>
<feature type="domain" description="CBM21" evidence="5">
    <location>
        <begin position="138"/>
        <end position="246"/>
    </location>
</feature>
<dbReference type="GO" id="GO:0005977">
    <property type="term" value="P:glycogen metabolic process"/>
    <property type="evidence" value="ECO:0007669"/>
    <property type="project" value="UniProtKB-KW"/>
</dbReference>
<dbReference type="GeneID" id="102311356"/>
<dbReference type="OMA" id="YRIIQAE"/>
<evidence type="ECO:0000256" key="3">
    <source>
        <dbReference type="ARBA" id="ARBA00025949"/>
    </source>
</evidence>
<keyword evidence="2 4" id="KW-0119">Carbohydrate metabolism</keyword>
<dbReference type="PIRSF" id="PIRSF038207">
    <property type="entry name" value="PP1_GT_animal"/>
    <property type="match status" value="1"/>
</dbReference>
<dbReference type="Proteomes" id="UP000264840">
    <property type="component" value="Unplaced"/>
</dbReference>
<evidence type="ECO:0000256" key="1">
    <source>
        <dbReference type="ARBA" id="ARBA00022600"/>
    </source>
</evidence>
<sequence>MVLGSSSSVLCVLPPEPTMPIDMTLPLYLSKEDFSYRKPRKTCKPALRFQHSHLLDQSELQDDRSISKNGTKTKKRVTFADHKGLALTRVKMFSPFSDPIDIPMNIQEQLSSALSLKAEDDRLVLGFAQPASDYLLFRQRLEENLVCLEHCLLKEKAFAGTVKVRNVSFEKSVKVRVTFDLWKSHTDVDCVYMKDSYPSLHHDTFSFEVSVSGELKPHERIEFAVCYQVDGCEHWDSNQGNNYSITWSSMRRGHQQAWSRPSCDYGVHFDRYGSPTCSHGIFPDWPGYAGYENIGPYY</sequence>
<dbReference type="InterPro" id="IPR005036">
    <property type="entry name" value="CBM21_dom"/>
</dbReference>
<dbReference type="InterPro" id="IPR050782">
    <property type="entry name" value="PP1_regulatory_subunit_3"/>
</dbReference>
<keyword evidence="1 4" id="KW-0321">Glycogen metabolism</keyword>
<dbReference type="GO" id="GO:0000164">
    <property type="term" value="C:protein phosphatase type 1 complex"/>
    <property type="evidence" value="ECO:0007669"/>
    <property type="project" value="TreeGrafter"/>
</dbReference>
<evidence type="ECO:0000256" key="2">
    <source>
        <dbReference type="ARBA" id="ARBA00023277"/>
    </source>
</evidence>
<name>A0A3Q2XJ13_HAPBU</name>
<proteinExistence type="predicted"/>
<dbReference type="AlphaFoldDB" id="A0A3Q2XJ13"/>
<dbReference type="InterPro" id="IPR017434">
    <property type="entry name" value="Pase-1_reg-su_3B/C/D_met"/>
</dbReference>
<dbReference type="Gene3D" id="2.60.40.2440">
    <property type="entry name" value="Carbohydrate binding type-21 domain"/>
    <property type="match status" value="1"/>
</dbReference>
<dbReference type="STRING" id="8153.ENSHBUP00000035515"/>
<reference evidence="6" key="1">
    <citation type="submission" date="2025-08" db="UniProtKB">
        <authorList>
            <consortium name="Ensembl"/>
        </authorList>
    </citation>
    <scope>IDENTIFICATION</scope>
</reference>
<evidence type="ECO:0000259" key="5">
    <source>
        <dbReference type="PROSITE" id="PS51159"/>
    </source>
</evidence>
<dbReference type="GO" id="GO:2001069">
    <property type="term" value="F:glycogen binding"/>
    <property type="evidence" value="ECO:0007669"/>
    <property type="project" value="TreeGrafter"/>
</dbReference>
<comment type="subunit">
    <text evidence="3">Interacts with glycogen, PPP1CC catalytic subunit of PP1 and PYGL. Associates with glycogen particles. Forms complexes with debranching enzyme, glycogen phosphorylase, glycogen synthase and phosphorylase kinase which is necessary for its regulation of PP1 activity.</text>
</comment>
<dbReference type="GeneTree" id="ENSGT00940000159475"/>
<accession>A0A3Q2XJ13</accession>
<dbReference type="GO" id="GO:0008157">
    <property type="term" value="F:protein phosphatase 1 binding"/>
    <property type="evidence" value="ECO:0007669"/>
    <property type="project" value="TreeGrafter"/>
</dbReference>
<dbReference type="PROSITE" id="PS51159">
    <property type="entry name" value="CBM21"/>
    <property type="match status" value="1"/>
</dbReference>
<reference evidence="6" key="2">
    <citation type="submission" date="2025-09" db="UniProtKB">
        <authorList>
            <consortium name="Ensembl"/>
        </authorList>
    </citation>
    <scope>IDENTIFICATION</scope>
</reference>
<dbReference type="RefSeq" id="XP_005947640.1">
    <property type="nucleotide sequence ID" value="XM_005947578.3"/>
</dbReference>
<evidence type="ECO:0000313" key="6">
    <source>
        <dbReference type="Ensembl" id="ENSHBUP00000035515.1"/>
    </source>
</evidence>
<evidence type="ECO:0000313" key="7">
    <source>
        <dbReference type="Proteomes" id="UP000264840"/>
    </source>
</evidence>
<organism evidence="6 7">
    <name type="scientific">Haplochromis burtoni</name>
    <name type="common">Burton's mouthbrooder</name>
    <name type="synonym">Chromis burtoni</name>
    <dbReference type="NCBI Taxonomy" id="8153"/>
    <lineage>
        <taxon>Eukaryota</taxon>
        <taxon>Metazoa</taxon>
        <taxon>Chordata</taxon>
        <taxon>Craniata</taxon>
        <taxon>Vertebrata</taxon>
        <taxon>Euteleostomi</taxon>
        <taxon>Actinopterygii</taxon>
        <taxon>Neopterygii</taxon>
        <taxon>Teleostei</taxon>
        <taxon>Neoteleostei</taxon>
        <taxon>Acanthomorphata</taxon>
        <taxon>Ovalentaria</taxon>
        <taxon>Cichlomorphae</taxon>
        <taxon>Cichliformes</taxon>
        <taxon>Cichlidae</taxon>
        <taxon>African cichlids</taxon>
        <taxon>Pseudocrenilabrinae</taxon>
        <taxon>Haplochromini</taxon>
        <taxon>Haplochromis</taxon>
    </lineage>
</organism>
<dbReference type="Pfam" id="PF03370">
    <property type="entry name" value="CBM_21"/>
    <property type="match status" value="1"/>
</dbReference>
<dbReference type="OrthoDB" id="8942186at2759"/>
<evidence type="ECO:0000256" key="4">
    <source>
        <dbReference type="PIRNR" id="PIRNR038207"/>
    </source>
</evidence>
<dbReference type="Ensembl" id="ENSHBUT00000036397.1">
    <property type="protein sequence ID" value="ENSHBUP00000035515.1"/>
    <property type="gene ID" value="ENSHBUG00000023724.1"/>
</dbReference>
<keyword evidence="7" id="KW-1185">Reference proteome</keyword>
<protein>
    <recommendedName>
        <fullName evidence="4">Protein phosphatase 1 regulatory subunit</fullName>
    </recommendedName>
</protein>
<dbReference type="PANTHER" id="PTHR12307:SF13">
    <property type="entry name" value="PROTEIN PHOSPHATASE 1 REGULATORY SUBUNIT 3B"/>
    <property type="match status" value="1"/>
</dbReference>
<dbReference type="PANTHER" id="PTHR12307">
    <property type="entry name" value="PROTEIN PHOSPHATASE 1 REGULATORY SUBUNIT"/>
    <property type="match status" value="1"/>
</dbReference>